<dbReference type="RefSeq" id="WP_251742046.1">
    <property type="nucleotide sequence ID" value="NZ_JBHUOJ010000009.1"/>
</dbReference>
<dbReference type="Gene3D" id="3.30.1950.10">
    <property type="entry name" value="wza like domain"/>
    <property type="match status" value="1"/>
</dbReference>
<dbReference type="InterPro" id="IPR049712">
    <property type="entry name" value="Poly_export"/>
</dbReference>
<dbReference type="InterPro" id="IPR019554">
    <property type="entry name" value="Soluble_ligand-bd"/>
</dbReference>
<keyword evidence="1" id="KW-0732">Signal</keyword>
<dbReference type="InterPro" id="IPR003715">
    <property type="entry name" value="Poly_export_N"/>
</dbReference>
<organism evidence="5 6">
    <name type="scientific">Christiangramia antarctica</name>
    <dbReference type="NCBI Taxonomy" id="2058158"/>
    <lineage>
        <taxon>Bacteria</taxon>
        <taxon>Pseudomonadati</taxon>
        <taxon>Bacteroidota</taxon>
        <taxon>Flavobacteriia</taxon>
        <taxon>Flavobacteriales</taxon>
        <taxon>Flavobacteriaceae</taxon>
        <taxon>Christiangramia</taxon>
    </lineage>
</organism>
<keyword evidence="2" id="KW-0472">Membrane</keyword>
<feature type="domain" description="Polysaccharide export protein N-terminal" evidence="3">
    <location>
        <begin position="40"/>
        <end position="138"/>
    </location>
</feature>
<sequence length="256" mass="28351">MKNILVLIGLILVFSSCATRDEVVYFKGIERLNGSINDKDYEPVFEENDVLRITVSSLDEISVKPFQMIQNGQSSSSSGSGSSQNNSLTGYLVNTDGYIQFPVLGAVKVAGKKRSVLEGEIQNEIRKMTTDAVVTIRLVNFRITVLGEVGSPGLIEVQDGRMTLPEIFALAGDITFDGDRQNILVYREVKGLRQVGRVDMTSAEVFNNPYYYLKQNDLIYVEPTYRKVKSAGFITSYTGIFSLIASITGLLFLITK</sequence>
<evidence type="ECO:0000259" key="3">
    <source>
        <dbReference type="Pfam" id="PF02563"/>
    </source>
</evidence>
<reference evidence="6" key="1">
    <citation type="journal article" date="2019" name="Int. J. Syst. Evol. Microbiol.">
        <title>The Global Catalogue of Microorganisms (GCM) 10K type strain sequencing project: providing services to taxonomists for standard genome sequencing and annotation.</title>
        <authorList>
            <consortium name="The Broad Institute Genomics Platform"/>
            <consortium name="The Broad Institute Genome Sequencing Center for Infectious Disease"/>
            <person name="Wu L."/>
            <person name="Ma J."/>
        </authorList>
    </citation>
    <scope>NUCLEOTIDE SEQUENCE [LARGE SCALE GENOMIC DNA]</scope>
    <source>
        <strain evidence="6">KCTC 52925</strain>
    </source>
</reference>
<comment type="caution">
    <text evidence="5">The sequence shown here is derived from an EMBL/GenBank/DDBJ whole genome shotgun (WGS) entry which is preliminary data.</text>
</comment>
<protein>
    <submittedName>
        <fullName evidence="5">Polysaccharide biosynthesis/export family protein</fullName>
    </submittedName>
</protein>
<evidence type="ECO:0000256" key="2">
    <source>
        <dbReference type="SAM" id="Phobius"/>
    </source>
</evidence>
<keyword evidence="2" id="KW-1133">Transmembrane helix</keyword>
<evidence type="ECO:0000313" key="5">
    <source>
        <dbReference type="EMBL" id="MFD2832698.1"/>
    </source>
</evidence>
<name>A0ABW5X2C7_9FLAO</name>
<feature type="domain" description="Soluble ligand binding" evidence="4">
    <location>
        <begin position="143"/>
        <end position="191"/>
    </location>
</feature>
<keyword evidence="6" id="KW-1185">Reference proteome</keyword>
<evidence type="ECO:0000256" key="1">
    <source>
        <dbReference type="ARBA" id="ARBA00022729"/>
    </source>
</evidence>
<dbReference type="Pfam" id="PF02563">
    <property type="entry name" value="Poly_export"/>
    <property type="match status" value="1"/>
</dbReference>
<dbReference type="PANTHER" id="PTHR33619">
    <property type="entry name" value="POLYSACCHARIDE EXPORT PROTEIN GFCE-RELATED"/>
    <property type="match status" value="1"/>
</dbReference>
<dbReference type="PANTHER" id="PTHR33619:SF3">
    <property type="entry name" value="POLYSACCHARIDE EXPORT PROTEIN GFCE-RELATED"/>
    <property type="match status" value="1"/>
</dbReference>
<accession>A0ABW5X2C7</accession>
<dbReference type="Pfam" id="PF10531">
    <property type="entry name" value="SLBB"/>
    <property type="match status" value="1"/>
</dbReference>
<proteinExistence type="predicted"/>
<evidence type="ECO:0000259" key="4">
    <source>
        <dbReference type="Pfam" id="PF10531"/>
    </source>
</evidence>
<dbReference type="PROSITE" id="PS51257">
    <property type="entry name" value="PROKAR_LIPOPROTEIN"/>
    <property type="match status" value="1"/>
</dbReference>
<keyword evidence="2" id="KW-0812">Transmembrane</keyword>
<dbReference type="Proteomes" id="UP001597438">
    <property type="component" value="Unassembled WGS sequence"/>
</dbReference>
<feature type="transmembrane region" description="Helical" evidence="2">
    <location>
        <begin position="234"/>
        <end position="254"/>
    </location>
</feature>
<evidence type="ECO:0000313" key="6">
    <source>
        <dbReference type="Proteomes" id="UP001597438"/>
    </source>
</evidence>
<dbReference type="EMBL" id="JBHUOJ010000009">
    <property type="protein sequence ID" value="MFD2832698.1"/>
    <property type="molecule type" value="Genomic_DNA"/>
</dbReference>
<gene>
    <name evidence="5" type="ORF">ACFSYS_05310</name>
</gene>